<dbReference type="PROSITE" id="PS50157">
    <property type="entry name" value="ZINC_FINGER_C2H2_2"/>
    <property type="match status" value="2"/>
</dbReference>
<dbReference type="Proteomes" id="UP000298030">
    <property type="component" value="Unassembled WGS sequence"/>
</dbReference>
<evidence type="ECO:0000313" key="11">
    <source>
        <dbReference type="Proteomes" id="UP000298030"/>
    </source>
</evidence>
<dbReference type="PANTHER" id="PTHR16515">
    <property type="entry name" value="PR DOMAIN ZINC FINGER PROTEIN"/>
    <property type="match status" value="1"/>
</dbReference>
<feature type="compositionally biased region" description="Pro residues" evidence="8">
    <location>
        <begin position="158"/>
        <end position="167"/>
    </location>
</feature>
<gene>
    <name evidence="10" type="ORF">FA13DRAFT_1620302</name>
</gene>
<dbReference type="GO" id="GO:0010468">
    <property type="term" value="P:regulation of gene expression"/>
    <property type="evidence" value="ECO:0007669"/>
    <property type="project" value="TreeGrafter"/>
</dbReference>
<dbReference type="SUPFAM" id="SSF57667">
    <property type="entry name" value="beta-beta-alpha zinc fingers"/>
    <property type="match status" value="1"/>
</dbReference>
<dbReference type="AlphaFoldDB" id="A0A4Y7TZ98"/>
<feature type="domain" description="C2H2-type" evidence="9">
    <location>
        <begin position="268"/>
        <end position="298"/>
    </location>
</feature>
<evidence type="ECO:0000313" key="10">
    <source>
        <dbReference type="EMBL" id="TEB39331.1"/>
    </source>
</evidence>
<sequence>MSDFSSFQPSPEAFQHFDYSKANLNLEFLSFHSPNDLVAPPPDLFEFDVDSGLEGFEEQLQLFDTTTFNIPRGPAGPLSTLTTSGVSDSASDDIFSDISSFYNQNPSQPSFTTQSPNFDFKQIEMEFQRVRVTGSDYGAPQSLGLDDHSDSSVFGQMPTPPRSPPAPLGAASAKFHSRGSFSDYGPPRRSSSDIFSHLGYNGLGGNTVSPLHLTTQLPPLSTPNMAVEEIKGDPRKKYKCPSCPRSFARAYNLKTHMGTHDPNRLKPHVCPHRSCGRSFSRKHDLGRHLVSIHRDETLSAKKTIGVGAGNRSWCDTCGKGAVGANKGGCACHDVK</sequence>
<evidence type="ECO:0000256" key="7">
    <source>
        <dbReference type="PROSITE-ProRule" id="PRU00042"/>
    </source>
</evidence>
<dbReference type="GO" id="GO:0005634">
    <property type="term" value="C:nucleus"/>
    <property type="evidence" value="ECO:0007669"/>
    <property type="project" value="UniProtKB-SubCell"/>
</dbReference>
<evidence type="ECO:0000259" key="9">
    <source>
        <dbReference type="PROSITE" id="PS50157"/>
    </source>
</evidence>
<name>A0A4Y7TZ98_COPMI</name>
<evidence type="ECO:0000256" key="5">
    <source>
        <dbReference type="ARBA" id="ARBA00022833"/>
    </source>
</evidence>
<keyword evidence="6" id="KW-0539">Nucleus</keyword>
<keyword evidence="5" id="KW-0862">Zinc</keyword>
<evidence type="ECO:0000256" key="2">
    <source>
        <dbReference type="ARBA" id="ARBA00022723"/>
    </source>
</evidence>
<dbReference type="InterPro" id="IPR036236">
    <property type="entry name" value="Znf_C2H2_sf"/>
</dbReference>
<feature type="region of interest" description="Disordered" evidence="8">
    <location>
        <begin position="138"/>
        <end position="188"/>
    </location>
</feature>
<feature type="domain" description="C2H2-type" evidence="9">
    <location>
        <begin position="238"/>
        <end position="265"/>
    </location>
</feature>
<reference evidence="10 11" key="1">
    <citation type="journal article" date="2019" name="Nat. Ecol. Evol.">
        <title>Megaphylogeny resolves global patterns of mushroom evolution.</title>
        <authorList>
            <person name="Varga T."/>
            <person name="Krizsan K."/>
            <person name="Foldi C."/>
            <person name="Dima B."/>
            <person name="Sanchez-Garcia M."/>
            <person name="Sanchez-Ramirez S."/>
            <person name="Szollosi G.J."/>
            <person name="Szarkandi J.G."/>
            <person name="Papp V."/>
            <person name="Albert L."/>
            <person name="Andreopoulos W."/>
            <person name="Angelini C."/>
            <person name="Antonin V."/>
            <person name="Barry K.W."/>
            <person name="Bougher N.L."/>
            <person name="Buchanan P."/>
            <person name="Buyck B."/>
            <person name="Bense V."/>
            <person name="Catcheside P."/>
            <person name="Chovatia M."/>
            <person name="Cooper J."/>
            <person name="Damon W."/>
            <person name="Desjardin D."/>
            <person name="Finy P."/>
            <person name="Geml J."/>
            <person name="Haridas S."/>
            <person name="Hughes K."/>
            <person name="Justo A."/>
            <person name="Karasinski D."/>
            <person name="Kautmanova I."/>
            <person name="Kiss B."/>
            <person name="Kocsube S."/>
            <person name="Kotiranta H."/>
            <person name="LaButti K.M."/>
            <person name="Lechner B.E."/>
            <person name="Liimatainen K."/>
            <person name="Lipzen A."/>
            <person name="Lukacs Z."/>
            <person name="Mihaltcheva S."/>
            <person name="Morgado L.N."/>
            <person name="Niskanen T."/>
            <person name="Noordeloos M.E."/>
            <person name="Ohm R.A."/>
            <person name="Ortiz-Santana B."/>
            <person name="Ovrebo C."/>
            <person name="Racz N."/>
            <person name="Riley R."/>
            <person name="Savchenko A."/>
            <person name="Shiryaev A."/>
            <person name="Soop K."/>
            <person name="Spirin V."/>
            <person name="Szebenyi C."/>
            <person name="Tomsovsky M."/>
            <person name="Tulloss R.E."/>
            <person name="Uehling J."/>
            <person name="Grigoriev I.V."/>
            <person name="Vagvolgyi C."/>
            <person name="Papp T."/>
            <person name="Martin F.M."/>
            <person name="Miettinen O."/>
            <person name="Hibbett D.S."/>
            <person name="Nagy L.G."/>
        </authorList>
    </citation>
    <scope>NUCLEOTIDE SEQUENCE [LARGE SCALE GENOMIC DNA]</scope>
    <source>
        <strain evidence="10 11">FP101781</strain>
    </source>
</reference>
<accession>A0A4Y7TZ98</accession>
<keyword evidence="2" id="KW-0479">Metal-binding</keyword>
<evidence type="ECO:0000256" key="3">
    <source>
        <dbReference type="ARBA" id="ARBA00022737"/>
    </source>
</evidence>
<dbReference type="PANTHER" id="PTHR16515:SF49">
    <property type="entry name" value="GASTRULA ZINC FINGER PROTEIN XLCGF49.1-LIKE-RELATED"/>
    <property type="match status" value="1"/>
</dbReference>
<comment type="subcellular location">
    <subcellularLocation>
        <location evidence="1">Nucleus</location>
    </subcellularLocation>
</comment>
<dbReference type="OrthoDB" id="8117402at2759"/>
<dbReference type="Pfam" id="PF00096">
    <property type="entry name" value="zf-C2H2"/>
    <property type="match status" value="2"/>
</dbReference>
<dbReference type="EMBL" id="QPFP01000002">
    <property type="protein sequence ID" value="TEB39331.1"/>
    <property type="molecule type" value="Genomic_DNA"/>
</dbReference>
<comment type="caution">
    <text evidence="10">The sequence shown here is derived from an EMBL/GenBank/DDBJ whole genome shotgun (WGS) entry which is preliminary data.</text>
</comment>
<dbReference type="InterPro" id="IPR050331">
    <property type="entry name" value="Zinc_finger"/>
</dbReference>
<organism evidence="10 11">
    <name type="scientific">Coprinellus micaceus</name>
    <name type="common">Glistening ink-cap mushroom</name>
    <name type="synonym">Coprinus micaceus</name>
    <dbReference type="NCBI Taxonomy" id="71717"/>
    <lineage>
        <taxon>Eukaryota</taxon>
        <taxon>Fungi</taxon>
        <taxon>Dikarya</taxon>
        <taxon>Basidiomycota</taxon>
        <taxon>Agaricomycotina</taxon>
        <taxon>Agaricomycetes</taxon>
        <taxon>Agaricomycetidae</taxon>
        <taxon>Agaricales</taxon>
        <taxon>Agaricineae</taxon>
        <taxon>Psathyrellaceae</taxon>
        <taxon>Coprinellus</taxon>
    </lineage>
</organism>
<evidence type="ECO:0000256" key="6">
    <source>
        <dbReference type="ARBA" id="ARBA00023242"/>
    </source>
</evidence>
<keyword evidence="11" id="KW-1185">Reference proteome</keyword>
<dbReference type="SMART" id="SM00355">
    <property type="entry name" value="ZnF_C2H2"/>
    <property type="match status" value="2"/>
</dbReference>
<keyword evidence="3" id="KW-0677">Repeat</keyword>
<proteinExistence type="predicted"/>
<keyword evidence="4 7" id="KW-0863">Zinc-finger</keyword>
<dbReference type="STRING" id="71717.A0A4Y7TZ98"/>
<dbReference type="InterPro" id="IPR013087">
    <property type="entry name" value="Znf_C2H2_type"/>
</dbReference>
<evidence type="ECO:0000256" key="4">
    <source>
        <dbReference type="ARBA" id="ARBA00022771"/>
    </source>
</evidence>
<dbReference type="PROSITE" id="PS00028">
    <property type="entry name" value="ZINC_FINGER_C2H2_1"/>
    <property type="match status" value="2"/>
</dbReference>
<evidence type="ECO:0000256" key="8">
    <source>
        <dbReference type="SAM" id="MobiDB-lite"/>
    </source>
</evidence>
<protein>
    <recommendedName>
        <fullName evidence="9">C2H2-type domain-containing protein</fullName>
    </recommendedName>
</protein>
<dbReference type="Gene3D" id="3.30.160.60">
    <property type="entry name" value="Classic Zinc Finger"/>
    <property type="match status" value="2"/>
</dbReference>
<evidence type="ECO:0000256" key="1">
    <source>
        <dbReference type="ARBA" id="ARBA00004123"/>
    </source>
</evidence>
<dbReference type="FunFam" id="3.30.160.60:FF:000446">
    <property type="entry name" value="Zinc finger protein"/>
    <property type="match status" value="1"/>
</dbReference>
<dbReference type="GO" id="GO:0008270">
    <property type="term" value="F:zinc ion binding"/>
    <property type="evidence" value="ECO:0007669"/>
    <property type="project" value="UniProtKB-KW"/>
</dbReference>